<evidence type="ECO:0000313" key="3">
    <source>
        <dbReference type="Proteomes" id="UP000310532"/>
    </source>
</evidence>
<dbReference type="RefSeq" id="WP_136009164.1">
    <property type="nucleotide sequence ID" value="NZ_SRYZ01000004.1"/>
</dbReference>
<keyword evidence="1" id="KW-1133">Transmembrane helix</keyword>
<feature type="transmembrane region" description="Helical" evidence="1">
    <location>
        <begin position="6"/>
        <end position="26"/>
    </location>
</feature>
<name>A0A4S2B459_9BACE</name>
<dbReference type="EMBL" id="SRYZ01000004">
    <property type="protein sequence ID" value="TGY08917.1"/>
    <property type="molecule type" value="Genomic_DNA"/>
</dbReference>
<evidence type="ECO:0000313" key="2">
    <source>
        <dbReference type="EMBL" id="TGY08917.1"/>
    </source>
</evidence>
<keyword evidence="1" id="KW-0812">Transmembrane</keyword>
<keyword evidence="3" id="KW-1185">Reference proteome</keyword>
<gene>
    <name evidence="2" type="ORF">E5355_03290</name>
</gene>
<dbReference type="Proteomes" id="UP000310532">
    <property type="component" value="Unassembled WGS sequence"/>
</dbReference>
<comment type="caution">
    <text evidence="2">The sequence shown here is derived from an EMBL/GenBank/DDBJ whole genome shotgun (WGS) entry which is preliminary data.</text>
</comment>
<protein>
    <submittedName>
        <fullName evidence="2">Uncharacterized protein</fullName>
    </submittedName>
</protein>
<sequence length="178" mass="20160">MGIISLIISIISISISAIVTGIPFYCKYIEKKTKIALIACDGIIRDDMIRIVVTYVNKNWQNAVITNSHIALCHPKLLNEFTKLNHAYSCKPFNPVAITEKMHASIELEYSLSELKEVDLENADVYVHTEYIDSQGQRLFDNHRIGNLCMSGISTKMVLIESTMYELQGRSILMSMKL</sequence>
<organism evidence="2 3">
    <name type="scientific">Bacteroides muris</name>
    <name type="common">ex Afrizal et al. 2022</name>
    <dbReference type="NCBI Taxonomy" id="2516960"/>
    <lineage>
        <taxon>Bacteria</taxon>
        <taxon>Pseudomonadati</taxon>
        <taxon>Bacteroidota</taxon>
        <taxon>Bacteroidia</taxon>
        <taxon>Bacteroidales</taxon>
        <taxon>Bacteroidaceae</taxon>
        <taxon>Bacteroides</taxon>
    </lineage>
</organism>
<proteinExistence type="predicted"/>
<keyword evidence="1" id="KW-0472">Membrane</keyword>
<dbReference type="AlphaFoldDB" id="A0A4S2B459"/>
<accession>A0A4S2B459</accession>
<reference evidence="2 3" key="1">
    <citation type="submission" date="2019-04" db="EMBL/GenBank/DDBJ databases">
        <title>Microbes associate with the intestines of laboratory mice.</title>
        <authorList>
            <person name="Navarre W."/>
            <person name="Wong E."/>
            <person name="Huang K."/>
            <person name="Tropini C."/>
            <person name="Ng K."/>
            <person name="Yu B."/>
        </authorList>
    </citation>
    <scope>NUCLEOTIDE SEQUENCE [LARGE SCALE GENOMIC DNA]</scope>
    <source>
        <strain evidence="2 3">NM69_E16B</strain>
    </source>
</reference>
<evidence type="ECO:0000256" key="1">
    <source>
        <dbReference type="SAM" id="Phobius"/>
    </source>
</evidence>